<dbReference type="InterPro" id="IPR029058">
    <property type="entry name" value="AB_hydrolase_fold"/>
</dbReference>
<gene>
    <name evidence="1" type="ORF">PYCCODRAFT_1374999</name>
</gene>
<evidence type="ECO:0000313" key="2">
    <source>
        <dbReference type="Proteomes" id="UP000193067"/>
    </source>
</evidence>
<organism evidence="1 2">
    <name type="scientific">Trametes coccinea (strain BRFM310)</name>
    <name type="common">Pycnoporus coccineus</name>
    <dbReference type="NCBI Taxonomy" id="1353009"/>
    <lineage>
        <taxon>Eukaryota</taxon>
        <taxon>Fungi</taxon>
        <taxon>Dikarya</taxon>
        <taxon>Basidiomycota</taxon>
        <taxon>Agaricomycotina</taxon>
        <taxon>Agaricomycetes</taxon>
        <taxon>Polyporales</taxon>
        <taxon>Polyporaceae</taxon>
        <taxon>Trametes</taxon>
    </lineage>
</organism>
<accession>A0A1Y2IBL7</accession>
<name>A0A1Y2IBL7_TRAC3</name>
<dbReference type="Gene3D" id="3.40.50.1820">
    <property type="entry name" value="alpha/beta hydrolase"/>
    <property type="match status" value="1"/>
</dbReference>
<feature type="non-terminal residue" evidence="1">
    <location>
        <position position="1"/>
    </location>
</feature>
<evidence type="ECO:0000313" key="1">
    <source>
        <dbReference type="EMBL" id="OSC98524.1"/>
    </source>
</evidence>
<proteinExistence type="predicted"/>
<protein>
    <submittedName>
        <fullName evidence="1">Uncharacterized protein</fullName>
    </submittedName>
</protein>
<dbReference type="Proteomes" id="UP000193067">
    <property type="component" value="Unassembled WGS sequence"/>
</dbReference>
<dbReference type="AlphaFoldDB" id="A0A1Y2IBL7"/>
<reference evidence="1 2" key="1">
    <citation type="journal article" date="2015" name="Biotechnol. Biofuels">
        <title>Enhanced degradation of softwood versus hardwood by the white-rot fungus Pycnoporus coccineus.</title>
        <authorList>
            <person name="Couturier M."/>
            <person name="Navarro D."/>
            <person name="Chevret D."/>
            <person name="Henrissat B."/>
            <person name="Piumi F."/>
            <person name="Ruiz-Duenas F.J."/>
            <person name="Martinez A.T."/>
            <person name="Grigoriev I.V."/>
            <person name="Riley R."/>
            <person name="Lipzen A."/>
            <person name="Berrin J.G."/>
            <person name="Master E.R."/>
            <person name="Rosso M.N."/>
        </authorList>
    </citation>
    <scope>NUCLEOTIDE SEQUENCE [LARGE SCALE GENOMIC DNA]</scope>
    <source>
        <strain evidence="1 2">BRFM310</strain>
    </source>
</reference>
<dbReference type="STRING" id="1353009.A0A1Y2IBL7"/>
<dbReference type="EMBL" id="KZ084137">
    <property type="protein sequence ID" value="OSC98524.1"/>
    <property type="molecule type" value="Genomic_DNA"/>
</dbReference>
<sequence>GGGLALATFPTRCSSPPSTDTVAKLAGVMVQAPGLVHLAHPASRVLRYIANVISKVAPWHPFPAPMPEEYFSRDPAVVSAIKNDLLRMARGTIRGLLDMSGQVLKLLEEGWRYWPKDLPVCRHSSDGIYVTDPFSSCSCSEVQQTRYV</sequence>
<keyword evidence="2" id="KW-1185">Reference proteome</keyword>